<feature type="region of interest" description="Disordered" evidence="13">
    <location>
        <begin position="168"/>
        <end position="192"/>
    </location>
</feature>
<evidence type="ECO:0000256" key="12">
    <source>
        <dbReference type="RuleBase" id="RU003357"/>
    </source>
</evidence>
<dbReference type="InterPro" id="IPR000531">
    <property type="entry name" value="Beta-barrel_TonB"/>
</dbReference>
<keyword evidence="7 12" id="KW-0798">TonB box</keyword>
<sequence length="724" mass="79017">MKQTSLTLAITLSLFALPGFAAAQESQPSAPAKTATDQGNDKVLGSVEVSAKLDRARNQLSPSIGASQYVMDAAAIDRLPLGDSTPVNQILLQAPGVVQDSYGQLHVRGDHANLQYRINGVILPESISGFGQSLDPDIIEKVQLLTGALPAQYGYRTAGVVEITTESGAHRHHDQDGSGGDGNFGGKASLNVGSQGTINPQLSLHGSGERWSWFLTGEYLKNDLGIENPTPARNAIHDRTHQTRGFGYVSYLFNENLRASFMFGQSNSRFQIPNNPGQTPSFDLAGATPPDSATLDQRQREITRFGILSLQGGFGATDYQIAVGQRYTSVDYRPDTVGDLIFNGVAGTIHRGNRANTLQADFSTPLASGKHTLRYGIYASSERPTSSNNALVFPADADGNQTSTTPFTIVDTAPRVNARTYGVYLQDEWSITDKFTLNYGLRADKVNAYVQESQTSPRIGFVYQMAHGTTLHAGYARYFTPPPTELISPTDIALFQGTTNQVPTNVNTNVKSERSNYYDIGVAQKVGTSWTFGLDVFDREVRNLLDEGQFGTALVYTPFNYEHGRVRGAEFSVNYAGKDLNAYFNLSSSRAKGRNIITNQFNFGQDELDYVATHWVHLDHDQRLSGSGGISYNWHGTTFGADFLYGSGLRRGYVNSEHLPEYWQLNLSVARNFNLPMIGKINTRLAVINATDQSYQLRDGSGIGVGAPQWSQRAGAYLVLSKAF</sequence>
<feature type="domain" description="TonB-dependent receptor plug" evidence="16">
    <location>
        <begin position="66"/>
        <end position="160"/>
    </location>
</feature>
<keyword evidence="4 11" id="KW-1134">Transmembrane beta strand</keyword>
<reference evidence="17 18" key="1">
    <citation type="submission" date="2017-08" db="EMBL/GenBank/DDBJ databases">
        <title>Lysobacter sylvestris genome.</title>
        <authorList>
            <person name="Zhang D.-C."/>
            <person name="Albuquerque L."/>
            <person name="Franca L."/>
            <person name="Froufe H.J.C."/>
            <person name="Barroso C."/>
            <person name="Egas C."/>
            <person name="Da Costa M."/>
            <person name="Margesin R."/>
        </authorList>
    </citation>
    <scope>NUCLEOTIDE SEQUENCE [LARGE SCALE GENOMIC DNA]</scope>
    <source>
        <strain evidence="17 18">AM20-91</strain>
    </source>
</reference>
<evidence type="ECO:0000256" key="8">
    <source>
        <dbReference type="ARBA" id="ARBA00023136"/>
    </source>
</evidence>
<dbReference type="Gene3D" id="2.40.170.20">
    <property type="entry name" value="TonB-dependent receptor, beta-barrel domain"/>
    <property type="match status" value="1"/>
</dbReference>
<dbReference type="PANTHER" id="PTHR30069">
    <property type="entry name" value="TONB-DEPENDENT OUTER MEMBRANE RECEPTOR"/>
    <property type="match status" value="1"/>
</dbReference>
<keyword evidence="3 11" id="KW-0813">Transport</keyword>
<name>A0A2K1PZM9_9GAMM</name>
<evidence type="ECO:0000256" key="10">
    <source>
        <dbReference type="ARBA" id="ARBA00023237"/>
    </source>
</evidence>
<dbReference type="PROSITE" id="PS52016">
    <property type="entry name" value="TONB_DEPENDENT_REC_3"/>
    <property type="match status" value="1"/>
</dbReference>
<accession>A0A2K1PZM9</accession>
<evidence type="ECO:0000256" key="13">
    <source>
        <dbReference type="SAM" id="MobiDB-lite"/>
    </source>
</evidence>
<evidence type="ECO:0000256" key="14">
    <source>
        <dbReference type="SAM" id="SignalP"/>
    </source>
</evidence>
<dbReference type="GO" id="GO:0009279">
    <property type="term" value="C:cell outer membrane"/>
    <property type="evidence" value="ECO:0007669"/>
    <property type="project" value="UniProtKB-SubCell"/>
</dbReference>
<evidence type="ECO:0000256" key="2">
    <source>
        <dbReference type="ARBA" id="ARBA00008143"/>
    </source>
</evidence>
<evidence type="ECO:0000259" key="15">
    <source>
        <dbReference type="Pfam" id="PF00593"/>
    </source>
</evidence>
<dbReference type="Pfam" id="PF07715">
    <property type="entry name" value="Plug"/>
    <property type="match status" value="1"/>
</dbReference>
<evidence type="ECO:0000313" key="17">
    <source>
        <dbReference type="EMBL" id="PNS08240.1"/>
    </source>
</evidence>
<comment type="subcellular location">
    <subcellularLocation>
        <location evidence="1 11">Cell outer membrane</location>
        <topology evidence="1 11">Multi-pass membrane protein</topology>
    </subcellularLocation>
</comment>
<dbReference type="Pfam" id="PF00593">
    <property type="entry name" value="TonB_dep_Rec_b-barrel"/>
    <property type="match status" value="1"/>
</dbReference>
<evidence type="ECO:0000256" key="3">
    <source>
        <dbReference type="ARBA" id="ARBA00022448"/>
    </source>
</evidence>
<keyword evidence="6 14" id="KW-0732">Signal</keyword>
<keyword evidence="10 11" id="KW-0998">Cell outer membrane</keyword>
<evidence type="ECO:0000256" key="11">
    <source>
        <dbReference type="PROSITE-ProRule" id="PRU01360"/>
    </source>
</evidence>
<evidence type="ECO:0000256" key="6">
    <source>
        <dbReference type="ARBA" id="ARBA00022729"/>
    </source>
</evidence>
<feature type="domain" description="TonB-dependent receptor-like beta-barrel" evidence="15">
    <location>
        <begin position="346"/>
        <end position="689"/>
    </location>
</feature>
<feature type="signal peptide" evidence="14">
    <location>
        <begin position="1"/>
        <end position="23"/>
    </location>
</feature>
<dbReference type="Gene3D" id="2.170.130.10">
    <property type="entry name" value="TonB-dependent receptor, plug domain"/>
    <property type="match status" value="1"/>
</dbReference>
<comment type="caution">
    <text evidence="17">The sequence shown here is derived from an EMBL/GenBank/DDBJ whole genome shotgun (WGS) entry which is preliminary data.</text>
</comment>
<gene>
    <name evidence="17" type="ORF">Lysil_2416</name>
</gene>
<evidence type="ECO:0000313" key="18">
    <source>
        <dbReference type="Proteomes" id="UP000236220"/>
    </source>
</evidence>
<dbReference type="AlphaFoldDB" id="A0A2K1PZM9"/>
<evidence type="ECO:0000259" key="16">
    <source>
        <dbReference type="Pfam" id="PF07715"/>
    </source>
</evidence>
<dbReference type="OrthoDB" id="8670144at2"/>
<dbReference type="GO" id="GO:0015344">
    <property type="term" value="F:siderophore uptake transmembrane transporter activity"/>
    <property type="evidence" value="ECO:0007669"/>
    <property type="project" value="TreeGrafter"/>
</dbReference>
<dbReference type="RefSeq" id="WP_103075851.1">
    <property type="nucleotide sequence ID" value="NZ_NPZB01000002.1"/>
</dbReference>
<dbReference type="InterPro" id="IPR037066">
    <property type="entry name" value="Plug_dom_sf"/>
</dbReference>
<keyword evidence="8 11" id="KW-0472">Membrane</keyword>
<evidence type="ECO:0000256" key="7">
    <source>
        <dbReference type="ARBA" id="ARBA00023077"/>
    </source>
</evidence>
<dbReference type="SUPFAM" id="SSF56935">
    <property type="entry name" value="Porins"/>
    <property type="match status" value="1"/>
</dbReference>
<keyword evidence="9 17" id="KW-0675">Receptor</keyword>
<dbReference type="InterPro" id="IPR012910">
    <property type="entry name" value="Plug_dom"/>
</dbReference>
<dbReference type="InterPro" id="IPR036942">
    <property type="entry name" value="Beta-barrel_TonB_sf"/>
</dbReference>
<feature type="chain" id="PRO_5014403431" evidence="14">
    <location>
        <begin position="24"/>
        <end position="724"/>
    </location>
</feature>
<dbReference type="EMBL" id="NPZB01000002">
    <property type="protein sequence ID" value="PNS08240.1"/>
    <property type="molecule type" value="Genomic_DNA"/>
</dbReference>
<dbReference type="PANTHER" id="PTHR30069:SF29">
    <property type="entry name" value="HEMOGLOBIN AND HEMOGLOBIN-HAPTOGLOBIN-BINDING PROTEIN 1-RELATED"/>
    <property type="match status" value="1"/>
</dbReference>
<evidence type="ECO:0000256" key="5">
    <source>
        <dbReference type="ARBA" id="ARBA00022692"/>
    </source>
</evidence>
<organism evidence="17 18">
    <name type="scientific">Solilutibacter silvestris</name>
    <dbReference type="NCBI Taxonomy" id="1645665"/>
    <lineage>
        <taxon>Bacteria</taxon>
        <taxon>Pseudomonadati</taxon>
        <taxon>Pseudomonadota</taxon>
        <taxon>Gammaproteobacteria</taxon>
        <taxon>Lysobacterales</taxon>
        <taxon>Lysobacteraceae</taxon>
        <taxon>Solilutibacter</taxon>
    </lineage>
</organism>
<dbReference type="GO" id="GO:0044718">
    <property type="term" value="P:siderophore transmembrane transport"/>
    <property type="evidence" value="ECO:0007669"/>
    <property type="project" value="TreeGrafter"/>
</dbReference>
<protein>
    <submittedName>
        <fullName evidence="17">TonB dependent receptor</fullName>
    </submittedName>
</protein>
<evidence type="ECO:0000256" key="9">
    <source>
        <dbReference type="ARBA" id="ARBA00023170"/>
    </source>
</evidence>
<dbReference type="Proteomes" id="UP000236220">
    <property type="component" value="Unassembled WGS sequence"/>
</dbReference>
<evidence type="ECO:0000256" key="4">
    <source>
        <dbReference type="ARBA" id="ARBA00022452"/>
    </source>
</evidence>
<evidence type="ECO:0000256" key="1">
    <source>
        <dbReference type="ARBA" id="ARBA00004571"/>
    </source>
</evidence>
<keyword evidence="5 11" id="KW-0812">Transmembrane</keyword>
<keyword evidence="18" id="KW-1185">Reference proteome</keyword>
<dbReference type="InterPro" id="IPR039426">
    <property type="entry name" value="TonB-dep_rcpt-like"/>
</dbReference>
<comment type="similarity">
    <text evidence="2">Belongs to the TonB-dependent receptor family. Hemoglobin/haptoglobin binding protein subfamily.</text>
</comment>
<proteinExistence type="inferred from homology"/>